<keyword evidence="2 10" id="KW-0728">SH3 domain</keyword>
<dbReference type="InterPro" id="IPR051569">
    <property type="entry name" value="SHANK"/>
</dbReference>
<feature type="compositionally biased region" description="Low complexity" evidence="11">
    <location>
        <begin position="1397"/>
        <end position="1408"/>
    </location>
</feature>
<evidence type="ECO:0000259" key="14">
    <source>
        <dbReference type="PROSITE" id="PS50106"/>
    </source>
</evidence>
<keyword evidence="5" id="KW-0677">Repeat</keyword>
<dbReference type="InterPro" id="IPR002110">
    <property type="entry name" value="Ankyrin_rpt"/>
</dbReference>
<dbReference type="Gene3D" id="1.10.150.50">
    <property type="entry name" value="Transcription Factor, Ets-1"/>
    <property type="match status" value="1"/>
</dbReference>
<dbReference type="SUPFAM" id="SSF47769">
    <property type="entry name" value="SAM/Pointed domain"/>
    <property type="match status" value="1"/>
</dbReference>
<dbReference type="SUPFAM" id="SSF48403">
    <property type="entry name" value="Ankyrin repeat"/>
    <property type="match status" value="1"/>
</dbReference>
<dbReference type="GO" id="GO:0043197">
    <property type="term" value="C:dendritic spine"/>
    <property type="evidence" value="ECO:0007669"/>
    <property type="project" value="TreeGrafter"/>
</dbReference>
<organism evidence="15 16">
    <name type="scientific">Astyanax mexicanus</name>
    <name type="common">Blind cave fish</name>
    <name type="synonym">Astyanax fasciatus mexicanus</name>
    <dbReference type="NCBI Taxonomy" id="7994"/>
    <lineage>
        <taxon>Eukaryota</taxon>
        <taxon>Metazoa</taxon>
        <taxon>Chordata</taxon>
        <taxon>Craniata</taxon>
        <taxon>Vertebrata</taxon>
        <taxon>Euteleostomi</taxon>
        <taxon>Actinopterygii</taxon>
        <taxon>Neopterygii</taxon>
        <taxon>Teleostei</taxon>
        <taxon>Ostariophysi</taxon>
        <taxon>Characiformes</taxon>
        <taxon>Characoidei</taxon>
        <taxon>Acestrorhamphidae</taxon>
        <taxon>Acestrorhamphinae</taxon>
        <taxon>Astyanax</taxon>
    </lineage>
</organism>
<reference evidence="15" key="1">
    <citation type="submission" date="2025-08" db="UniProtKB">
        <authorList>
            <consortium name="Ensembl"/>
        </authorList>
    </citation>
    <scope>IDENTIFICATION</scope>
</reference>
<feature type="compositionally biased region" description="Polar residues" evidence="11">
    <location>
        <begin position="1554"/>
        <end position="1566"/>
    </location>
</feature>
<feature type="domain" description="SAM" evidence="13">
    <location>
        <begin position="1651"/>
        <end position="1714"/>
    </location>
</feature>
<feature type="repeat" description="ANK" evidence="9">
    <location>
        <begin position="310"/>
        <end position="342"/>
    </location>
</feature>
<evidence type="ECO:0000256" key="7">
    <source>
        <dbReference type="ARBA" id="ARBA00023043"/>
    </source>
</evidence>
<sequence length="1714" mass="186947">MPRSPTSSEDEMAQSFSDYSDESASDSSKEETIYETIKATAQRPTSRMEDIQSNSLVIRVVIPDLQQTKCMRFNPDATVWVAKQRILCTLSQSLKDVLNYGLFQPASNGRDGKFLDEERLLREYPQSISKGVPSLEFRYKSRVYKQPNVDEKQIAKLHTKANLRKFMDYIQNQQVEKVSKMLDRGLDPNYQDPDTGGMVENTHTHTHTQCRTKVLEHPYFSPLFWHLKTLLELGASPDYKDSRGLTALYHTAMVGGDPACCELLLHEHASVCCQDENGWHEVHQACRHGHVQHLEHLLFYGADMSAQNASGNTALHICALYNQDNCARVLLIRGADKEVNNYNSQSPFQVAIIAGNFELAELIKNHRESDIVPFREAPAYSQRRRGPQPNSLAAPRTLLRSNSDNNLSVCVGSPDVAPVLSVCVGSPDAAPSRSLSPQLLLQMQRNPNGTVRTGGGRGNKHQTQSRSPSLSRLGEEQRRPQPRISSLCYRANSSLDGPGSRRKLYSAVPGRHFVAVRPYQPQSEGEITLYKNDRVKVLSIGEGGYWEGSARGHVGWFPADCVEEIAAKPNEERPRKKKLFRHYTVGSYDSFDASSDCALEQKTVELQKKQEEGFGFVLRGAKADTPIEEFTPTPAFPALQYLESVDEGGVAWQAGLRTGDFLIEVNQENVVKVGHRQVVNMIRQGGNRLIIKVVTVTRNLDQDDSTRKKAPPPPKRAPTTALSMRSKSMTSELEELGKHSLIHLISQFFFHTSSPCARSMYERQGVAVVPPTVPGGPQGGYLGIPKGTMRRQKSIGITEEEKQFLTPPLLKFTRSLSMPDTSEDIPPPPGVSPPSPPFSPTAPTGRGYSPNQPGFAQPPLGRGFGNAGTGTIRRDRVGFQLPNLEQFDTQNSQQNNRNRNRASVPENPYSEVGNKALYIPAKPARRKGMLVKQPNVEDSPEKTCSIPIPTIIVKEPSTSSSGKSSQGSSMEIETTTPEHSAGQLRPEDSFGVSNPFAAAIAGAVRDREKRLEARRNSPAFLSTDLGDEDCPAPTPRLRQSKSIDEGMFSSNDGLRTLMAPPASLLSALQGSGGGTDLDSPVSLPASVKTYNSNGSYHHPVTGKSLDPSSPLALALAARDRAMKEQPQAPPPPQKVSDSQKPDLNQPLFIDTKLRSGISANLSRSMGCGGLRRQMTETKYETDGLKDSKQAEEKKNMLIDIVDTSQHKSAGLLMVHTVDGIKPKENSTGDGGKQEGVHLQDGVPTETRDSGTKPTVPNSQPPALHQTKSITGSSIDEPIKIPFRIPPPPLASVDIDEEFVFAEPLPPPLEFANSIDIPEDQIAEILKQRKNSMTGGPLPPYHPHAPPQIGAEHKRPIGISNCMPPPSYPPPPPESFEPITDSGIEEVDSRSSGDPHLETTSTISTVSSISTLSSEGGEALDTCTVYADGQAFLVDRPPVPPKPKMKPIINKSNALYRDPLIEEGPETFSQPPPAPPPPPDGAAQSELPKTPTQRSSKLWGDPPELRSPPSSNPDPKANVINELSSILQHMNRDKVPKPGDSLDSPTGPRSFANREATSGTQRTTTVTFAIPPTSPSSSLPPHGSSPISSPPSTGHASSLPGSASSPTLTDVFGLPTPPLGSLGSGSSRSPSPLTLLQAASNKPFANKPVLLWTKHDVADWLESLHLGEHRDAFMDNEIEGSHLPNLQKEDLIDLGVTRVGHRMNIERALKLLMDR</sequence>
<dbReference type="PANTHER" id="PTHR24135:SF17">
    <property type="entry name" value="SH3 AND MULTIPLE ANKYRIN REPEAT DOMAINS PROTEIN 2"/>
    <property type="match status" value="1"/>
</dbReference>
<feature type="region of interest" description="Disordered" evidence="11">
    <location>
        <begin position="376"/>
        <end position="395"/>
    </location>
</feature>
<feature type="region of interest" description="Disordered" evidence="11">
    <location>
        <begin position="817"/>
        <end position="871"/>
    </location>
</feature>
<evidence type="ECO:0000259" key="12">
    <source>
        <dbReference type="PROSITE" id="PS50002"/>
    </source>
</evidence>
<dbReference type="FunFam" id="1.25.40.20:FF:000048">
    <property type="entry name" value="SH3 and multiple ankyrin repeat domains protein 3"/>
    <property type="match status" value="1"/>
</dbReference>
<keyword evidence="7 9" id="KW-0040">ANK repeat</keyword>
<feature type="compositionally biased region" description="Polar residues" evidence="11">
    <location>
        <begin position="461"/>
        <end position="470"/>
    </location>
</feature>
<dbReference type="Pfam" id="PF16511">
    <property type="entry name" value="FERM_f0"/>
    <property type="match status" value="1"/>
</dbReference>
<dbReference type="PANTHER" id="PTHR24135">
    <property type="entry name" value="SH3 AND MULTIPLE ANKYRIN REPEAT DOMAINS PROTEIN"/>
    <property type="match status" value="1"/>
</dbReference>
<dbReference type="FunFam" id="3.10.20.90:FF:000029">
    <property type="entry name" value="SH3 and multiple ankyrin repeat domains protein 1"/>
    <property type="match status" value="1"/>
</dbReference>
<evidence type="ECO:0000256" key="4">
    <source>
        <dbReference type="ARBA" id="ARBA00022553"/>
    </source>
</evidence>
<evidence type="ECO:0000313" key="15">
    <source>
        <dbReference type="Ensembl" id="ENSAMXP00005040864.1"/>
    </source>
</evidence>
<dbReference type="FunFam" id="1.10.150.50:FF:000006">
    <property type="entry name" value="SH3 and multiple ankyrin repeat domains protein 2"/>
    <property type="match status" value="1"/>
</dbReference>
<dbReference type="Pfam" id="PF12796">
    <property type="entry name" value="Ank_2"/>
    <property type="match status" value="1"/>
</dbReference>
<evidence type="ECO:0000313" key="16">
    <source>
        <dbReference type="Proteomes" id="UP000694621"/>
    </source>
</evidence>
<feature type="domain" description="PDZ" evidence="14">
    <location>
        <begin position="603"/>
        <end position="697"/>
    </location>
</feature>
<dbReference type="SMART" id="SM00228">
    <property type="entry name" value="PDZ"/>
    <property type="match status" value="1"/>
</dbReference>
<dbReference type="SMART" id="SM00248">
    <property type="entry name" value="ANK"/>
    <property type="match status" value="4"/>
</dbReference>
<evidence type="ECO:0000256" key="11">
    <source>
        <dbReference type="SAM" id="MobiDB-lite"/>
    </source>
</evidence>
<dbReference type="InterPro" id="IPR001452">
    <property type="entry name" value="SH3_domain"/>
</dbReference>
<dbReference type="InterPro" id="IPR013761">
    <property type="entry name" value="SAM/pointed_sf"/>
</dbReference>
<feature type="region of interest" description="Disordered" evidence="11">
    <location>
        <begin position="1015"/>
        <end position="1038"/>
    </location>
</feature>
<dbReference type="CDD" id="cd06746">
    <property type="entry name" value="PDZ_SHANK1_3-like"/>
    <property type="match status" value="1"/>
</dbReference>
<keyword evidence="4" id="KW-0597">Phosphoprotein</keyword>
<evidence type="ECO:0000256" key="10">
    <source>
        <dbReference type="PROSITE-ProRule" id="PRU00192"/>
    </source>
</evidence>
<dbReference type="InterPro" id="IPR036034">
    <property type="entry name" value="PDZ_sf"/>
</dbReference>
<dbReference type="GO" id="GO:0045211">
    <property type="term" value="C:postsynaptic membrane"/>
    <property type="evidence" value="ECO:0007669"/>
    <property type="project" value="TreeGrafter"/>
</dbReference>
<accession>A0A8B9KRY8</accession>
<dbReference type="SUPFAM" id="SSF50044">
    <property type="entry name" value="SH3-domain"/>
    <property type="match status" value="1"/>
</dbReference>
<dbReference type="PROSITE" id="PS50297">
    <property type="entry name" value="ANK_REP_REGION"/>
    <property type="match status" value="2"/>
</dbReference>
<dbReference type="SUPFAM" id="SSF50156">
    <property type="entry name" value="PDZ domain-like"/>
    <property type="match status" value="1"/>
</dbReference>
<feature type="compositionally biased region" description="Pro residues" evidence="11">
    <location>
        <begin position="1469"/>
        <end position="1479"/>
    </location>
</feature>
<feature type="repeat" description="ANK" evidence="9">
    <location>
        <begin position="277"/>
        <end position="309"/>
    </location>
</feature>
<feature type="region of interest" description="Disordered" evidence="11">
    <location>
        <begin position="701"/>
        <end position="725"/>
    </location>
</feature>
<dbReference type="CDD" id="cd09506">
    <property type="entry name" value="SAM_Shank1_2_3"/>
    <property type="match status" value="1"/>
</dbReference>
<feature type="region of interest" description="Disordered" evidence="11">
    <location>
        <begin position="953"/>
        <end position="990"/>
    </location>
</feature>
<comment type="subcellular location">
    <subcellularLocation>
        <location evidence="1">Cytoplasm</location>
    </subcellularLocation>
    <subcellularLocation>
        <location evidence="8">Postsynaptic density</location>
    </subcellularLocation>
</comment>
<dbReference type="PROSITE" id="PS50002">
    <property type="entry name" value="SH3"/>
    <property type="match status" value="1"/>
</dbReference>
<evidence type="ECO:0000259" key="13">
    <source>
        <dbReference type="PROSITE" id="PS50105"/>
    </source>
</evidence>
<dbReference type="FunFam" id="2.30.42.10:FF:000018">
    <property type="entry name" value="SH3 and multiple ankyrin repeat domains protein 2"/>
    <property type="match status" value="1"/>
</dbReference>
<feature type="region of interest" description="Disordered" evidence="11">
    <location>
        <begin position="1"/>
        <end position="33"/>
    </location>
</feature>
<dbReference type="FunFam" id="2.30.30.40:FF:000025">
    <property type="entry name" value="SH3 and multiple ankyrin repeat domains protein 2"/>
    <property type="match status" value="1"/>
</dbReference>
<dbReference type="Gene3D" id="3.10.20.90">
    <property type="entry name" value="Phosphatidylinositol 3-kinase Catalytic Subunit, Chain A, domain 1"/>
    <property type="match status" value="1"/>
</dbReference>
<evidence type="ECO:0000256" key="6">
    <source>
        <dbReference type="ARBA" id="ARBA00023018"/>
    </source>
</evidence>
<evidence type="ECO:0000256" key="9">
    <source>
        <dbReference type="PROSITE-ProRule" id="PRU00023"/>
    </source>
</evidence>
<evidence type="ECO:0000256" key="2">
    <source>
        <dbReference type="ARBA" id="ARBA00022443"/>
    </source>
</evidence>
<protein>
    <submittedName>
        <fullName evidence="15">SH3 and multiple ankyrin repeat domains 2a</fullName>
    </submittedName>
</protein>
<dbReference type="Gene3D" id="2.30.30.40">
    <property type="entry name" value="SH3 Domains"/>
    <property type="match status" value="1"/>
</dbReference>
<feature type="compositionally biased region" description="Basic and acidic residues" evidence="11">
    <location>
        <begin position="1386"/>
        <end position="1396"/>
    </location>
</feature>
<feature type="region of interest" description="Disordered" evidence="11">
    <location>
        <begin position="446"/>
        <end position="484"/>
    </location>
</feature>
<dbReference type="Ensembl" id="ENSAMXT00005044496.1">
    <property type="protein sequence ID" value="ENSAMXP00005040864.1"/>
    <property type="gene ID" value="ENSAMXG00005019127.1"/>
</dbReference>
<feature type="compositionally biased region" description="Low complexity" evidence="11">
    <location>
        <begin position="957"/>
        <end position="969"/>
    </location>
</feature>
<feature type="domain" description="SH3" evidence="12">
    <location>
        <begin position="508"/>
        <end position="567"/>
    </location>
</feature>
<feature type="region of interest" description="Disordered" evidence="11">
    <location>
        <begin position="1366"/>
        <end position="1408"/>
    </location>
</feature>
<keyword evidence="6" id="KW-0770">Synapse</keyword>
<feature type="compositionally biased region" description="Pro residues" evidence="11">
    <location>
        <begin position="825"/>
        <end position="840"/>
    </location>
</feature>
<dbReference type="Proteomes" id="UP000694621">
    <property type="component" value="Unplaced"/>
</dbReference>
<dbReference type="SMART" id="SM00454">
    <property type="entry name" value="SAM"/>
    <property type="match status" value="1"/>
</dbReference>
<feature type="compositionally biased region" description="Basic and acidic residues" evidence="11">
    <location>
        <begin position="1220"/>
        <end position="1237"/>
    </location>
</feature>
<dbReference type="InterPro" id="IPR032425">
    <property type="entry name" value="FERM_f0"/>
</dbReference>
<evidence type="ECO:0000256" key="1">
    <source>
        <dbReference type="ARBA" id="ARBA00004496"/>
    </source>
</evidence>
<feature type="region of interest" description="Disordered" evidence="11">
    <location>
        <begin position="1119"/>
        <end position="1144"/>
    </location>
</feature>
<feature type="region of interest" description="Disordered" evidence="11">
    <location>
        <begin position="886"/>
        <end position="911"/>
    </location>
</feature>
<dbReference type="Pfam" id="PF00536">
    <property type="entry name" value="SAM_1"/>
    <property type="match status" value="1"/>
</dbReference>
<dbReference type="Pfam" id="PF07653">
    <property type="entry name" value="SH3_2"/>
    <property type="match status" value="1"/>
</dbReference>
<feature type="region of interest" description="Disordered" evidence="11">
    <location>
        <begin position="1220"/>
        <end position="1267"/>
    </location>
</feature>
<dbReference type="GO" id="GO:0030160">
    <property type="term" value="F:synaptic receptor adaptor activity"/>
    <property type="evidence" value="ECO:0007669"/>
    <property type="project" value="TreeGrafter"/>
</dbReference>
<dbReference type="InterPro" id="IPR001478">
    <property type="entry name" value="PDZ"/>
</dbReference>
<evidence type="ECO:0000256" key="3">
    <source>
        <dbReference type="ARBA" id="ARBA00022490"/>
    </source>
</evidence>
<dbReference type="GO" id="GO:0035255">
    <property type="term" value="F:ionotropic glutamate receptor binding"/>
    <property type="evidence" value="ECO:0007669"/>
    <property type="project" value="TreeGrafter"/>
</dbReference>
<dbReference type="Pfam" id="PF00595">
    <property type="entry name" value="PDZ"/>
    <property type="match status" value="1"/>
</dbReference>
<dbReference type="SMART" id="SM00326">
    <property type="entry name" value="SH3"/>
    <property type="match status" value="1"/>
</dbReference>
<dbReference type="PROSITE" id="PS50106">
    <property type="entry name" value="PDZ"/>
    <property type="match status" value="1"/>
</dbReference>
<dbReference type="PROSITE" id="PS50088">
    <property type="entry name" value="ANK_REPEAT"/>
    <property type="match status" value="2"/>
</dbReference>
<dbReference type="GO" id="GO:0005737">
    <property type="term" value="C:cytoplasm"/>
    <property type="evidence" value="ECO:0007669"/>
    <property type="project" value="UniProtKB-SubCell"/>
</dbReference>
<name>A0A8B9KRY8_ASTMX</name>
<dbReference type="InterPro" id="IPR001660">
    <property type="entry name" value="SAM"/>
</dbReference>
<proteinExistence type="predicted"/>
<evidence type="ECO:0000256" key="8">
    <source>
        <dbReference type="ARBA" id="ARBA00034105"/>
    </source>
</evidence>
<dbReference type="Gene3D" id="2.30.42.10">
    <property type="match status" value="1"/>
</dbReference>
<feature type="compositionally biased region" description="Low complexity" evidence="11">
    <location>
        <begin position="1574"/>
        <end position="1594"/>
    </location>
</feature>
<dbReference type="Gene3D" id="1.25.40.20">
    <property type="entry name" value="Ankyrin repeat-containing domain"/>
    <property type="match status" value="2"/>
</dbReference>
<feature type="compositionally biased region" description="Polar residues" evidence="11">
    <location>
        <begin position="1598"/>
        <end position="1607"/>
    </location>
</feature>
<dbReference type="GO" id="GO:0014069">
    <property type="term" value="C:postsynaptic density"/>
    <property type="evidence" value="ECO:0007669"/>
    <property type="project" value="UniProtKB-SubCell"/>
</dbReference>
<dbReference type="PROSITE" id="PS50105">
    <property type="entry name" value="SAM_DOMAIN"/>
    <property type="match status" value="1"/>
</dbReference>
<evidence type="ECO:0000256" key="5">
    <source>
        <dbReference type="ARBA" id="ARBA00022737"/>
    </source>
</evidence>
<dbReference type="InterPro" id="IPR036770">
    <property type="entry name" value="Ankyrin_rpt-contain_sf"/>
</dbReference>
<keyword evidence="3" id="KW-0963">Cytoplasm</keyword>
<feature type="region of interest" description="Disordered" evidence="11">
    <location>
        <begin position="1462"/>
        <end position="1633"/>
    </location>
</feature>
<dbReference type="InterPro" id="IPR036028">
    <property type="entry name" value="SH3-like_dom_sf"/>
</dbReference>
<feature type="compositionally biased region" description="Low complexity" evidence="11">
    <location>
        <begin position="1618"/>
        <end position="1633"/>
    </location>
</feature>